<dbReference type="InterPro" id="IPR016039">
    <property type="entry name" value="Thiolase-like"/>
</dbReference>
<dbReference type="PANTHER" id="PTHR34069">
    <property type="entry name" value="3-OXOACYL-[ACYL-CARRIER-PROTEIN] SYNTHASE 3"/>
    <property type="match status" value="1"/>
</dbReference>
<keyword evidence="6 9" id="KW-0443">Lipid metabolism</keyword>
<dbReference type="InterPro" id="IPR013747">
    <property type="entry name" value="ACP_syn_III_C"/>
</dbReference>
<comment type="function">
    <text evidence="9">Catalyzes the condensation reaction of fatty acid synthesis by the addition to an acyl acceptor of two carbons from malonyl-ACP. Catalyzes the first condensation reaction which initiates fatty acid synthesis and may therefore play a role in governing the total rate of fatty acid production. Possesses both acetoacetyl-ACP synthase and acetyl transacylase activities. Its substrate specificity determines the biosynthesis of branched-chain and/or straight-chain of fatty acids.</text>
</comment>
<evidence type="ECO:0000256" key="4">
    <source>
        <dbReference type="ARBA" id="ARBA00022679"/>
    </source>
</evidence>
<accession>A0ABW1DKE4</accession>
<evidence type="ECO:0000256" key="6">
    <source>
        <dbReference type="ARBA" id="ARBA00023098"/>
    </source>
</evidence>
<name>A0ABW1DKE4_9DEIO</name>
<dbReference type="EMBL" id="JBHSOH010000010">
    <property type="protein sequence ID" value="MFC5848730.1"/>
    <property type="molecule type" value="Genomic_DNA"/>
</dbReference>
<gene>
    <name evidence="9" type="primary">fabH</name>
    <name evidence="12" type="ORF">ACFPQ6_10450</name>
</gene>
<evidence type="ECO:0000256" key="9">
    <source>
        <dbReference type="HAMAP-Rule" id="MF_01815"/>
    </source>
</evidence>
<comment type="pathway">
    <text evidence="9">Lipid metabolism; fatty acid biosynthesis.</text>
</comment>
<evidence type="ECO:0000256" key="1">
    <source>
        <dbReference type="ARBA" id="ARBA00008642"/>
    </source>
</evidence>
<sequence>MTVPGPAPVPVAPAVGLLAVGGYAPAQVVPNAHYAARLETTDEWIRSRSGIRERRHAAPEETASVLGGRAVQDLLARFPGALDGVDLVICATSSPDAMFPSTAALIAGAAGLRGAAAFDVSVACSGFVYALSVAHAMVVAGTARRALVVGAEVMSRVVDQDDRSTAILFGDGAGAVVVGPVPAGYGVQAFALGADSSGGPSLFLRGAAISLPGGTPMGPHLTQNGREVFKFAVRIMGDMTEEVMRRAGLTVADIAVFVPHQANVRIIESALDRFGLPPERAVVNLDRYGNTSAASIPLALAEAQAQGRLTDGAQVVLAGFGGGLSWGAAALRWWAGAPAGSGATGRGGQAGQEA</sequence>
<evidence type="ECO:0000259" key="10">
    <source>
        <dbReference type="Pfam" id="PF08541"/>
    </source>
</evidence>
<dbReference type="Gene3D" id="3.40.47.10">
    <property type="match status" value="1"/>
</dbReference>
<keyword evidence="5 9" id="KW-0276">Fatty acid metabolism</keyword>
<evidence type="ECO:0000259" key="11">
    <source>
        <dbReference type="Pfam" id="PF08545"/>
    </source>
</evidence>
<dbReference type="InterPro" id="IPR004655">
    <property type="entry name" value="FabH"/>
</dbReference>
<keyword evidence="7 9" id="KW-0275">Fatty acid biosynthesis</keyword>
<evidence type="ECO:0000256" key="8">
    <source>
        <dbReference type="ARBA" id="ARBA00023315"/>
    </source>
</evidence>
<keyword evidence="8 9" id="KW-0012">Acyltransferase</keyword>
<evidence type="ECO:0000256" key="5">
    <source>
        <dbReference type="ARBA" id="ARBA00022832"/>
    </source>
</evidence>
<dbReference type="Pfam" id="PF08545">
    <property type="entry name" value="ACP_syn_III"/>
    <property type="match status" value="1"/>
</dbReference>
<dbReference type="InterPro" id="IPR013751">
    <property type="entry name" value="ACP_syn_III_N"/>
</dbReference>
<keyword evidence="9" id="KW-0511">Multifunctional enzyme</keyword>
<protein>
    <recommendedName>
        <fullName evidence="9">Beta-ketoacyl-[acyl-carrier-protein] synthase III</fullName>
        <shortName evidence="9">Beta-ketoacyl-ACP synthase III</shortName>
        <shortName evidence="9">KAS III</shortName>
        <ecNumber evidence="9">2.3.1.180</ecNumber>
    </recommendedName>
    <alternativeName>
        <fullName evidence="9">3-oxoacyl-[acyl-carrier-protein] synthase 3</fullName>
    </alternativeName>
    <alternativeName>
        <fullName evidence="9">3-oxoacyl-[acyl-carrier-protein] synthase III</fullName>
    </alternativeName>
</protein>
<evidence type="ECO:0000313" key="13">
    <source>
        <dbReference type="Proteomes" id="UP001595979"/>
    </source>
</evidence>
<dbReference type="RefSeq" id="WP_380049044.1">
    <property type="nucleotide sequence ID" value="NZ_JBHSOH010000010.1"/>
</dbReference>
<dbReference type="NCBIfam" id="TIGR00747">
    <property type="entry name" value="fabH"/>
    <property type="match status" value="1"/>
</dbReference>
<keyword evidence="13" id="KW-1185">Reference proteome</keyword>
<dbReference type="NCBIfam" id="NF006829">
    <property type="entry name" value="PRK09352.1"/>
    <property type="match status" value="1"/>
</dbReference>
<keyword evidence="4 9" id="KW-0808">Transferase</keyword>
<feature type="region of interest" description="ACP-binding" evidence="9">
    <location>
        <begin position="261"/>
        <end position="265"/>
    </location>
</feature>
<feature type="active site" evidence="9">
    <location>
        <position position="124"/>
    </location>
</feature>
<dbReference type="EC" id="2.3.1.180" evidence="9"/>
<dbReference type="CDD" id="cd00830">
    <property type="entry name" value="KAS_III"/>
    <property type="match status" value="1"/>
</dbReference>
<dbReference type="Proteomes" id="UP001595979">
    <property type="component" value="Unassembled WGS sequence"/>
</dbReference>
<feature type="domain" description="Beta-ketoacyl-[acyl-carrier-protein] synthase III C-terminal" evidence="10">
    <location>
        <begin position="245"/>
        <end position="333"/>
    </location>
</feature>
<dbReference type="GO" id="GO:0033818">
    <property type="term" value="F:beta-ketoacyl-acyl-carrier-protein synthase III activity"/>
    <property type="evidence" value="ECO:0007669"/>
    <property type="project" value="UniProtKB-EC"/>
</dbReference>
<organism evidence="12 13">
    <name type="scientific">Deinococcus petrolearius</name>
    <dbReference type="NCBI Taxonomy" id="1751295"/>
    <lineage>
        <taxon>Bacteria</taxon>
        <taxon>Thermotogati</taxon>
        <taxon>Deinococcota</taxon>
        <taxon>Deinococci</taxon>
        <taxon>Deinococcales</taxon>
        <taxon>Deinococcaceae</taxon>
        <taxon>Deinococcus</taxon>
    </lineage>
</organism>
<comment type="catalytic activity">
    <reaction evidence="9">
        <text>malonyl-[ACP] + acetyl-CoA + H(+) = 3-oxobutanoyl-[ACP] + CO2 + CoA</text>
        <dbReference type="Rhea" id="RHEA:12080"/>
        <dbReference type="Rhea" id="RHEA-COMP:9623"/>
        <dbReference type="Rhea" id="RHEA-COMP:9625"/>
        <dbReference type="ChEBI" id="CHEBI:15378"/>
        <dbReference type="ChEBI" id="CHEBI:16526"/>
        <dbReference type="ChEBI" id="CHEBI:57287"/>
        <dbReference type="ChEBI" id="CHEBI:57288"/>
        <dbReference type="ChEBI" id="CHEBI:78449"/>
        <dbReference type="ChEBI" id="CHEBI:78450"/>
        <dbReference type="EC" id="2.3.1.180"/>
    </reaction>
</comment>
<keyword evidence="2 9" id="KW-0963">Cytoplasm</keyword>
<evidence type="ECO:0000256" key="7">
    <source>
        <dbReference type="ARBA" id="ARBA00023160"/>
    </source>
</evidence>
<reference evidence="13" key="1">
    <citation type="journal article" date="2019" name="Int. J. Syst. Evol. Microbiol.">
        <title>The Global Catalogue of Microorganisms (GCM) 10K type strain sequencing project: providing services to taxonomists for standard genome sequencing and annotation.</title>
        <authorList>
            <consortium name="The Broad Institute Genomics Platform"/>
            <consortium name="The Broad Institute Genome Sequencing Center for Infectious Disease"/>
            <person name="Wu L."/>
            <person name="Ma J."/>
        </authorList>
    </citation>
    <scope>NUCLEOTIDE SEQUENCE [LARGE SCALE GENOMIC DNA]</scope>
    <source>
        <strain evidence="13">CGMCC 1.15053</strain>
    </source>
</reference>
<comment type="subcellular location">
    <subcellularLocation>
        <location evidence="9">Cytoplasm</location>
    </subcellularLocation>
</comment>
<dbReference type="Pfam" id="PF08541">
    <property type="entry name" value="ACP_syn_III_C"/>
    <property type="match status" value="1"/>
</dbReference>
<dbReference type="HAMAP" id="MF_01815">
    <property type="entry name" value="FabH"/>
    <property type="match status" value="1"/>
</dbReference>
<comment type="domain">
    <text evidence="9">The last Arg residue of the ACP-binding site is essential for the weak association between ACP/AcpP and FabH.</text>
</comment>
<dbReference type="PANTHER" id="PTHR34069:SF2">
    <property type="entry name" value="BETA-KETOACYL-[ACYL-CARRIER-PROTEIN] SYNTHASE III"/>
    <property type="match status" value="1"/>
</dbReference>
<comment type="similarity">
    <text evidence="1 9">Belongs to the thiolase-like superfamily. FabH family.</text>
</comment>
<dbReference type="SUPFAM" id="SSF53901">
    <property type="entry name" value="Thiolase-like"/>
    <property type="match status" value="1"/>
</dbReference>
<proteinExistence type="inferred from homology"/>
<evidence type="ECO:0000256" key="3">
    <source>
        <dbReference type="ARBA" id="ARBA00022516"/>
    </source>
</evidence>
<evidence type="ECO:0000256" key="2">
    <source>
        <dbReference type="ARBA" id="ARBA00022490"/>
    </source>
</evidence>
<keyword evidence="3 9" id="KW-0444">Lipid biosynthesis</keyword>
<feature type="active site" evidence="9">
    <location>
        <position position="260"/>
    </location>
</feature>
<comment type="subunit">
    <text evidence="9">Homodimer.</text>
</comment>
<comment type="caution">
    <text evidence="12">The sequence shown here is derived from an EMBL/GenBank/DDBJ whole genome shotgun (WGS) entry which is preliminary data.</text>
</comment>
<feature type="domain" description="Beta-ketoacyl-[acyl-carrier-protein] synthase III N-terminal" evidence="11">
    <location>
        <begin position="118"/>
        <end position="195"/>
    </location>
</feature>
<evidence type="ECO:0000313" key="12">
    <source>
        <dbReference type="EMBL" id="MFC5848730.1"/>
    </source>
</evidence>
<feature type="active site" evidence="9">
    <location>
        <position position="290"/>
    </location>
</feature>